<evidence type="ECO:0000313" key="4">
    <source>
        <dbReference type="Proteomes" id="UP000277582"/>
    </source>
</evidence>
<dbReference type="SUPFAM" id="SSF53756">
    <property type="entry name" value="UDP-Glycosyltransferase/glycogen phosphorylase"/>
    <property type="match status" value="1"/>
</dbReference>
<dbReference type="Proteomes" id="UP000277582">
    <property type="component" value="Unassembled WGS sequence"/>
</dbReference>
<name>A0A3R9PIS3_9CREN</name>
<keyword evidence="3" id="KW-0808">Transferase</keyword>
<dbReference type="CDD" id="cd03801">
    <property type="entry name" value="GT4_PimA-like"/>
    <property type="match status" value="1"/>
</dbReference>
<dbReference type="AlphaFoldDB" id="A0A3R9PIS3"/>
<dbReference type="InterPro" id="IPR050194">
    <property type="entry name" value="Glycosyltransferase_grp1"/>
</dbReference>
<dbReference type="InterPro" id="IPR001296">
    <property type="entry name" value="Glyco_trans_1"/>
</dbReference>
<evidence type="ECO:0000259" key="2">
    <source>
        <dbReference type="Pfam" id="PF13439"/>
    </source>
</evidence>
<feature type="domain" description="Glycosyl transferase family 1" evidence="1">
    <location>
        <begin position="164"/>
        <end position="311"/>
    </location>
</feature>
<evidence type="ECO:0000313" key="3">
    <source>
        <dbReference type="EMBL" id="RSN74551.1"/>
    </source>
</evidence>
<organism evidence="3 4">
    <name type="scientific">Candidatus Methanodesulfokora washburnensis</name>
    <dbReference type="NCBI Taxonomy" id="2478471"/>
    <lineage>
        <taxon>Archaea</taxon>
        <taxon>Thermoproteota</taxon>
        <taxon>Candidatus Korarchaeia</taxon>
        <taxon>Candidatus Korarchaeia incertae sedis</taxon>
        <taxon>Candidatus Methanodesulfokora</taxon>
    </lineage>
</organism>
<reference evidence="3 4" key="1">
    <citation type="submission" date="2018-10" db="EMBL/GenBank/DDBJ databases">
        <title>Co-occurring genomic capacity for anaerobic methane metabolism and dissimilatory sulfite reduction discovered in the Korarchaeota.</title>
        <authorList>
            <person name="Mckay L.J."/>
            <person name="Dlakic M."/>
            <person name="Fields M.W."/>
            <person name="Delmont T.O."/>
            <person name="Eren A.M."/>
            <person name="Jay Z.J."/>
            <person name="Klingelsmith K.B."/>
            <person name="Rusch D.B."/>
            <person name="Inskeep W.P."/>
        </authorList>
    </citation>
    <scope>NUCLEOTIDE SEQUENCE [LARGE SCALE GENOMIC DNA]</scope>
    <source>
        <strain evidence="3 4">MDKW</strain>
    </source>
</reference>
<sequence>MIVPKTKGIGGVAQHVSKLISKLTDMGYEVDCISCETYPCLGMKGLSNPSFMISSSLLSIISRPRYDIVHAHNIPSALAMRFVKARKILTLHGTFSEQIAYLYGSMMGKAAELLELMALKWADRITAVSKSATIFYKKKGVDVVHIPNAVDLSDMPEEELRFFDRQIIYIGRLSMEKGLDTLLLAFRKVENAHLLIIGDGPIRTMLENFAKRDERIHILGYRPRKEALKILKGSDVFVLPSRYEGLSTALLEAMALKVPVVATKVGGNVELVNKNTGILVDAWDHSSMAKAINMLLNDREKAMNLAENAYRTIIDIYNWDKIIHQYISVYEEKNK</sequence>
<dbReference type="Pfam" id="PF00534">
    <property type="entry name" value="Glycos_transf_1"/>
    <property type="match status" value="1"/>
</dbReference>
<dbReference type="EMBL" id="RCOS01000091">
    <property type="protein sequence ID" value="RSN74551.1"/>
    <property type="molecule type" value="Genomic_DNA"/>
</dbReference>
<feature type="domain" description="Glycosyltransferase subfamily 4-like N-terminal" evidence="2">
    <location>
        <begin position="9"/>
        <end position="153"/>
    </location>
</feature>
<dbReference type="PANTHER" id="PTHR45947:SF3">
    <property type="entry name" value="SULFOQUINOVOSYL TRANSFERASE SQD2"/>
    <property type="match status" value="1"/>
</dbReference>
<accession>A0A3R9PIS3</accession>
<dbReference type="Pfam" id="PF13439">
    <property type="entry name" value="Glyco_transf_4"/>
    <property type="match status" value="1"/>
</dbReference>
<dbReference type="GO" id="GO:0016757">
    <property type="term" value="F:glycosyltransferase activity"/>
    <property type="evidence" value="ECO:0007669"/>
    <property type="project" value="InterPro"/>
</dbReference>
<keyword evidence="4" id="KW-1185">Reference proteome</keyword>
<dbReference type="Gene3D" id="3.40.50.2000">
    <property type="entry name" value="Glycogen Phosphorylase B"/>
    <property type="match status" value="2"/>
</dbReference>
<dbReference type="InterPro" id="IPR028098">
    <property type="entry name" value="Glyco_trans_4-like_N"/>
</dbReference>
<proteinExistence type="predicted"/>
<gene>
    <name evidence="3" type="ORF">D6D85_07920</name>
</gene>
<comment type="caution">
    <text evidence="3">The sequence shown here is derived from an EMBL/GenBank/DDBJ whole genome shotgun (WGS) entry which is preliminary data.</text>
</comment>
<protein>
    <submittedName>
        <fullName evidence="3">Glycosyltransferase family 1 protein</fullName>
    </submittedName>
</protein>
<evidence type="ECO:0000259" key="1">
    <source>
        <dbReference type="Pfam" id="PF00534"/>
    </source>
</evidence>
<dbReference type="PANTHER" id="PTHR45947">
    <property type="entry name" value="SULFOQUINOVOSYL TRANSFERASE SQD2"/>
    <property type="match status" value="1"/>
</dbReference>